<reference evidence="1 2" key="1">
    <citation type="submission" date="2014-12" db="EMBL/GenBank/DDBJ databases">
        <title>Draft genome sequences of 29 type strains of Enterococci.</title>
        <authorList>
            <person name="Zhong Z."/>
            <person name="Sun Z."/>
            <person name="Liu W."/>
            <person name="Zhang W."/>
            <person name="Zhang H."/>
        </authorList>
    </citation>
    <scope>NUCLEOTIDE SEQUENCE [LARGE SCALE GENOMIC DNA]</scope>
    <source>
        <strain evidence="1 2">DSM 17029</strain>
    </source>
</reference>
<dbReference type="InterPro" id="IPR012543">
    <property type="entry name" value="DUF1694"/>
</dbReference>
<dbReference type="Pfam" id="PF07997">
    <property type="entry name" value="DUF1694"/>
    <property type="match status" value="1"/>
</dbReference>
<name>A0A1L8RGJ2_9ENTE</name>
<accession>A0A1L8RGJ2</accession>
<dbReference type="Proteomes" id="UP000181884">
    <property type="component" value="Unassembled WGS sequence"/>
</dbReference>
<dbReference type="InterPro" id="IPR029064">
    <property type="entry name" value="Ribosomal_eL30-like_sf"/>
</dbReference>
<dbReference type="Gene3D" id="3.30.1330.30">
    <property type="match status" value="1"/>
</dbReference>
<evidence type="ECO:0000313" key="1">
    <source>
        <dbReference type="EMBL" id="OJG18857.1"/>
    </source>
</evidence>
<sequence>MSDELQQHLDKGIYGTPLVNPDEQHHYLGTFRERVYITMTVLQMKNATLRESLKKAIQEHPDATMLLNGAVDQSVQSLYIKMASELNIHFTVVNDHVSNTDDAMGLVLTAKEAVNEQTVDIAEKYTIPAAQPQTAPKKAGFWDRLFHKEEDK</sequence>
<protein>
    <recommendedName>
        <fullName evidence="3">DUF1694 domain-containing protein</fullName>
    </recommendedName>
</protein>
<evidence type="ECO:0008006" key="3">
    <source>
        <dbReference type="Google" id="ProtNLM"/>
    </source>
</evidence>
<dbReference type="AlphaFoldDB" id="A0A1L8RGJ2"/>
<dbReference type="PIRSF" id="PIRSF034303">
    <property type="entry name" value="DUF1694"/>
    <property type="match status" value="1"/>
</dbReference>
<dbReference type="EMBL" id="JXKH01000003">
    <property type="protein sequence ID" value="OJG18857.1"/>
    <property type="molecule type" value="Genomic_DNA"/>
</dbReference>
<dbReference type="RefSeq" id="WP_067394226.1">
    <property type="nucleotide sequence ID" value="NZ_JXKH01000003.1"/>
</dbReference>
<dbReference type="SUPFAM" id="SSF160515">
    <property type="entry name" value="YueI-like"/>
    <property type="match status" value="1"/>
</dbReference>
<evidence type="ECO:0000313" key="2">
    <source>
        <dbReference type="Proteomes" id="UP000181884"/>
    </source>
</evidence>
<gene>
    <name evidence="1" type="ORF">RU97_GL001475</name>
</gene>
<dbReference type="STRING" id="214095.RU97_GL001475"/>
<keyword evidence="2" id="KW-1185">Reference proteome</keyword>
<organism evidence="1 2">
    <name type="scientific">Enterococcus canis</name>
    <dbReference type="NCBI Taxonomy" id="214095"/>
    <lineage>
        <taxon>Bacteria</taxon>
        <taxon>Bacillati</taxon>
        <taxon>Bacillota</taxon>
        <taxon>Bacilli</taxon>
        <taxon>Lactobacillales</taxon>
        <taxon>Enterococcaceae</taxon>
        <taxon>Enterococcus</taxon>
    </lineage>
</organism>
<proteinExistence type="predicted"/>
<comment type="caution">
    <text evidence="1">The sequence shown here is derived from an EMBL/GenBank/DDBJ whole genome shotgun (WGS) entry which is preliminary data.</text>
</comment>